<dbReference type="CDD" id="cd18070">
    <property type="entry name" value="DEXQc_SHPRH"/>
    <property type="match status" value="1"/>
</dbReference>
<evidence type="ECO:0000313" key="7">
    <source>
        <dbReference type="Proteomes" id="UP000095285"/>
    </source>
</evidence>
<name>A0A1I7W1S5_LOALO</name>
<proteinExistence type="predicted"/>
<dbReference type="InterPro" id="IPR049730">
    <property type="entry name" value="SNF2/RAD54-like_C"/>
</dbReference>
<accession>A0A1I7W1S5</accession>
<dbReference type="InterPro" id="IPR000330">
    <property type="entry name" value="SNF2_N"/>
</dbReference>
<dbReference type="InterPro" id="IPR013083">
    <property type="entry name" value="Znf_RING/FYVE/PHD"/>
</dbReference>
<sequence length="1358" mass="154967">MNCRAKKVYGNIQCNSHDESTAFDCSSPDAQNTVYCFLGSTEVDSKDVDNIGAVRRLCGSRRRSIVFCRACGLFRFGRWLTPKEKRTKLWVANLFVWQHTTGKLNEKKNWLFYKLSNLKWTRAFEMVATISDEGALKFSLFLKDSAAIHESNIYSVNDSIDIKAIIVMFFPDLVPASISSPEPTIKEKENIDEFFENIRHEPVRNWGISTGNIVAVLRPYQEDAIRFMISREDPNQQIAFTVKGDFVELPTTPRILYSPITGSISRQLDRPSFGKCPPEVIGLILSHQRGKGLPPIVGDLIREVDTVKIIVGELISTVVAATDGYSALQDKVNSRYRRMFCYDNLESMNPKRSKSKNNVLKPLTITCTTCSTICSQERVYWDRFRSHNIPFLCPECIHDKEKVYPVKGTLIIAPSTICHQWYEELKRHIRDDIKIDMYRGLINDGYKHPEYLATQDVVICSFETLRQEVYFVEARPRLDSLRYGKRHHIAPTPLLAMEWWRICIDEAQMVESTSSSVALMCDGLKAVNRWCITGTPITNSLQDLYGLVRFLGIQPFWNECWWRNALMKPYQNGDGKPIFDLFSKIMWRNTKKTVCDQMLSPSKSSNLTVLRFTPIEEQFYRATLSNCRLKVRYMPYLHNLNTPISSLHGKDFEKLMEPLQVLRKFIVFPSLRFQESKASVNTEDSLQEELFRISTQQAEVHQRNILMYYCGLAGLEWLCENEANAAKYYSGAISAMKELDQMNNKLGLKGSRCAYRQLRSDRLQQIHIFSAILDLQKGGVEVRGINQNEAEAQLNLAFTGYTEQTVSNLTQSYVAVNESFLKYQATLSKVKSSIGWLCEAISLVNSAGQQHLFIDAIRTAIENNGMPNIPASNLLGLNLYVVRRWDELIECAQKVLSETKKIAKNNIMEKKWTVILEAIITCHFSPSDGKSSKNCSLCMCNKQISQLESLLFIRGSKTLKGQDVDEAGTAGEQKISSLEIIIRAFLGTFVRMQKGVQCDLVGLGKETVAQLEELKTLLALSKRLYASANEYAAKIDEVRQCKLRLQYATMDEITKYGLRLPINLIIRGTENNKRQTDLNALELEKLKQSRCFAKLRYLSNLRSQQTHDCPICLTTVRNAWIVYPCAHCVCVSCFNRLTRRNGAILRNDGLLVCVVCRATTYISQISYVQSKASEKCTHLLDVPNVQLKRSVSVKVDAIIRRIKSIRLRDPTSKTLLFTSLSMLINPLCSVLSENNINFRNFLRTNRQKILADFRLKPEIELLVMPMSSGARGLNLTAANNIIFVEPQMDISQIAQAIGRIDRIGQKKAMMVHHFVVYGSIEEQIYYKYSQDQDKDWTVQSIVHLLGLMGNNEELMCEE</sequence>
<dbReference type="Pfam" id="PF00176">
    <property type="entry name" value="SNF2-rel_dom"/>
    <property type="match status" value="1"/>
</dbReference>
<evidence type="ECO:0000259" key="6">
    <source>
        <dbReference type="PROSITE" id="PS51194"/>
    </source>
</evidence>
<dbReference type="STRING" id="7209.A0A1I7W1S5"/>
<evidence type="ECO:0000313" key="8">
    <source>
        <dbReference type="WBParaSite" id="EN70_8700"/>
    </source>
</evidence>
<dbReference type="GO" id="GO:0008270">
    <property type="term" value="F:zinc ion binding"/>
    <property type="evidence" value="ECO:0007669"/>
    <property type="project" value="UniProtKB-KW"/>
</dbReference>
<protein>
    <submittedName>
        <fullName evidence="8">E3 ubiquitin-protein ligase SHPRH</fullName>
    </submittedName>
</protein>
<organism evidence="7 8">
    <name type="scientific">Loa loa</name>
    <name type="common">Eye worm</name>
    <name type="synonym">Filaria loa</name>
    <dbReference type="NCBI Taxonomy" id="7209"/>
    <lineage>
        <taxon>Eukaryota</taxon>
        <taxon>Metazoa</taxon>
        <taxon>Ecdysozoa</taxon>
        <taxon>Nematoda</taxon>
        <taxon>Chromadorea</taxon>
        <taxon>Rhabditida</taxon>
        <taxon>Spirurina</taxon>
        <taxon>Spiruromorpha</taxon>
        <taxon>Filarioidea</taxon>
        <taxon>Onchocercidae</taxon>
        <taxon>Loa</taxon>
    </lineage>
</organism>
<keyword evidence="7" id="KW-1185">Reference proteome</keyword>
<evidence type="ECO:0000256" key="1">
    <source>
        <dbReference type="ARBA" id="ARBA00022771"/>
    </source>
</evidence>
<evidence type="ECO:0000256" key="4">
    <source>
        <dbReference type="PROSITE-ProRule" id="PRU00175"/>
    </source>
</evidence>
<reference evidence="8" key="2">
    <citation type="submission" date="2016-11" db="UniProtKB">
        <authorList>
            <consortium name="WormBaseParasite"/>
        </authorList>
    </citation>
    <scope>IDENTIFICATION</scope>
</reference>
<evidence type="ECO:0000259" key="5">
    <source>
        <dbReference type="PROSITE" id="PS50089"/>
    </source>
</evidence>
<dbReference type="SUPFAM" id="SSF52540">
    <property type="entry name" value="P-loop containing nucleoside triphosphate hydrolases"/>
    <property type="match status" value="2"/>
</dbReference>
<keyword evidence="1 4" id="KW-0479">Metal-binding</keyword>
<dbReference type="InterPro" id="IPR001841">
    <property type="entry name" value="Znf_RING"/>
</dbReference>
<dbReference type="InterPro" id="IPR001650">
    <property type="entry name" value="Helicase_C-like"/>
</dbReference>
<dbReference type="GO" id="GO:0005634">
    <property type="term" value="C:nucleus"/>
    <property type="evidence" value="ECO:0007669"/>
    <property type="project" value="TreeGrafter"/>
</dbReference>
<dbReference type="InterPro" id="IPR052583">
    <property type="entry name" value="ATP-helicase/E3_Ub-Ligase"/>
</dbReference>
<dbReference type="SUPFAM" id="SSF57850">
    <property type="entry name" value="RING/U-box"/>
    <property type="match status" value="1"/>
</dbReference>
<dbReference type="WBParaSite" id="EN70_8700">
    <property type="protein sequence ID" value="EN70_8700"/>
    <property type="gene ID" value="EN70_8700"/>
</dbReference>
<dbReference type="eggNOG" id="KOG0298">
    <property type="taxonomic scope" value="Eukaryota"/>
</dbReference>
<dbReference type="GO" id="GO:0000209">
    <property type="term" value="P:protein polyubiquitination"/>
    <property type="evidence" value="ECO:0007669"/>
    <property type="project" value="TreeGrafter"/>
</dbReference>
<dbReference type="GO" id="GO:0061630">
    <property type="term" value="F:ubiquitin protein ligase activity"/>
    <property type="evidence" value="ECO:0007669"/>
    <property type="project" value="TreeGrafter"/>
</dbReference>
<keyword evidence="2" id="KW-0378">Hydrolase</keyword>
<dbReference type="Gene3D" id="3.40.50.10810">
    <property type="entry name" value="Tandem AAA-ATPase domain"/>
    <property type="match status" value="1"/>
</dbReference>
<dbReference type="GO" id="GO:0016787">
    <property type="term" value="F:hydrolase activity"/>
    <property type="evidence" value="ECO:0007669"/>
    <property type="project" value="UniProtKB-KW"/>
</dbReference>
<dbReference type="PROSITE" id="PS50089">
    <property type="entry name" value="ZF_RING_2"/>
    <property type="match status" value="1"/>
</dbReference>
<dbReference type="GO" id="GO:0006974">
    <property type="term" value="P:DNA damage response"/>
    <property type="evidence" value="ECO:0007669"/>
    <property type="project" value="TreeGrafter"/>
</dbReference>
<dbReference type="Pfam" id="PF00271">
    <property type="entry name" value="Helicase_C"/>
    <property type="match status" value="1"/>
</dbReference>
<dbReference type="PANTHER" id="PTHR45865:SF1">
    <property type="entry name" value="E3 UBIQUITIN-PROTEIN LIGASE SHPRH"/>
    <property type="match status" value="1"/>
</dbReference>
<evidence type="ECO:0000256" key="3">
    <source>
        <dbReference type="ARBA" id="ARBA00022833"/>
    </source>
</evidence>
<dbReference type="Gene3D" id="3.40.50.300">
    <property type="entry name" value="P-loop containing nucleotide triphosphate hydrolases"/>
    <property type="match status" value="1"/>
</dbReference>
<dbReference type="CDD" id="cd18793">
    <property type="entry name" value="SF2_C_SNF"/>
    <property type="match status" value="1"/>
</dbReference>
<dbReference type="PROSITE" id="PS51194">
    <property type="entry name" value="HELICASE_CTER"/>
    <property type="match status" value="1"/>
</dbReference>
<dbReference type="Gene3D" id="3.30.40.10">
    <property type="entry name" value="Zinc/RING finger domain, C3HC4 (zinc finger)"/>
    <property type="match status" value="1"/>
</dbReference>
<reference evidence="7" key="1">
    <citation type="submission" date="2012-04" db="EMBL/GenBank/DDBJ databases">
        <title>The Genome Sequence of Loa loa.</title>
        <authorList>
            <consortium name="The Broad Institute Genome Sequencing Platform"/>
            <consortium name="Broad Institute Genome Sequencing Center for Infectious Disease"/>
            <person name="Nutman T.B."/>
            <person name="Fink D.L."/>
            <person name="Russ C."/>
            <person name="Young S."/>
            <person name="Zeng Q."/>
            <person name="Gargeya S."/>
            <person name="Alvarado L."/>
            <person name="Berlin A."/>
            <person name="Chapman S.B."/>
            <person name="Chen Z."/>
            <person name="Freedman E."/>
            <person name="Gellesch M."/>
            <person name="Goldberg J."/>
            <person name="Griggs A."/>
            <person name="Gujja S."/>
            <person name="Heilman E.R."/>
            <person name="Heiman D."/>
            <person name="Howarth C."/>
            <person name="Mehta T."/>
            <person name="Neiman D."/>
            <person name="Pearson M."/>
            <person name="Roberts A."/>
            <person name="Saif S."/>
            <person name="Shea T."/>
            <person name="Shenoy N."/>
            <person name="Sisk P."/>
            <person name="Stolte C."/>
            <person name="Sykes S."/>
            <person name="White J."/>
            <person name="Yandava C."/>
            <person name="Haas B."/>
            <person name="Henn M.R."/>
            <person name="Nusbaum C."/>
            <person name="Birren B."/>
        </authorList>
    </citation>
    <scope>NUCLEOTIDE SEQUENCE [LARGE SCALE GENOMIC DNA]</scope>
</reference>
<dbReference type="PANTHER" id="PTHR45865">
    <property type="entry name" value="E3 UBIQUITIN-PROTEIN LIGASE SHPRH FAMILY MEMBER"/>
    <property type="match status" value="1"/>
</dbReference>
<feature type="domain" description="RING-type" evidence="5">
    <location>
        <begin position="1109"/>
        <end position="1157"/>
    </location>
</feature>
<dbReference type="Proteomes" id="UP000095285">
    <property type="component" value="Unassembled WGS sequence"/>
</dbReference>
<evidence type="ECO:0000256" key="2">
    <source>
        <dbReference type="ARBA" id="ARBA00022801"/>
    </source>
</evidence>
<dbReference type="GO" id="GO:0005524">
    <property type="term" value="F:ATP binding"/>
    <property type="evidence" value="ECO:0007669"/>
    <property type="project" value="InterPro"/>
</dbReference>
<dbReference type="InterPro" id="IPR027417">
    <property type="entry name" value="P-loop_NTPase"/>
</dbReference>
<keyword evidence="3" id="KW-0862">Zinc</keyword>
<feature type="domain" description="Helicase C-terminal" evidence="6">
    <location>
        <begin position="1194"/>
        <end position="1349"/>
    </location>
</feature>
<dbReference type="InterPro" id="IPR038718">
    <property type="entry name" value="SNF2-like_sf"/>
</dbReference>
<keyword evidence="1 4" id="KW-0863">Zinc-finger</keyword>